<evidence type="ECO:0000256" key="4">
    <source>
        <dbReference type="ARBA" id="ARBA00022989"/>
    </source>
</evidence>
<comment type="caution">
    <text evidence="7">The sequence shown here is derived from an EMBL/GenBank/DDBJ whole genome shotgun (WGS) entry which is preliminary data.</text>
</comment>
<dbReference type="GO" id="GO:0016765">
    <property type="term" value="F:transferase activity, transferring alkyl or aryl (other than methyl) groups"/>
    <property type="evidence" value="ECO:0007669"/>
    <property type="project" value="InterPro"/>
</dbReference>
<keyword evidence="7" id="KW-0328">Glycosyltransferase</keyword>
<feature type="transmembrane region" description="Helical" evidence="6">
    <location>
        <begin position="93"/>
        <end position="114"/>
    </location>
</feature>
<evidence type="ECO:0000313" key="8">
    <source>
        <dbReference type="Proteomes" id="UP000054422"/>
    </source>
</evidence>
<evidence type="ECO:0000313" key="7">
    <source>
        <dbReference type="EMBL" id="KGP62412.1"/>
    </source>
</evidence>
<dbReference type="Pfam" id="PF01040">
    <property type="entry name" value="UbiA"/>
    <property type="match status" value="1"/>
</dbReference>
<feature type="transmembrane region" description="Helical" evidence="6">
    <location>
        <begin position="211"/>
        <end position="233"/>
    </location>
</feature>
<keyword evidence="2" id="KW-1003">Cell membrane</keyword>
<dbReference type="Gene3D" id="1.10.357.140">
    <property type="entry name" value="UbiA prenyltransferase"/>
    <property type="match status" value="1"/>
</dbReference>
<dbReference type="OrthoDB" id="9803632at2"/>
<keyword evidence="7" id="KW-0808">Transferase</keyword>
<feature type="transmembrane region" description="Helical" evidence="6">
    <location>
        <begin position="47"/>
        <end position="68"/>
    </location>
</feature>
<reference evidence="7 8" key="1">
    <citation type="submission" date="2014-05" db="EMBL/GenBank/DDBJ databases">
        <authorList>
            <person name="Rizzardi K."/>
            <person name="Winiecka-Krusnell J."/>
            <person name="Ramliden M."/>
            <person name="Alm E."/>
            <person name="Andersson S."/>
            <person name="Byfors S."/>
        </authorList>
    </citation>
    <scope>NUCLEOTIDE SEQUENCE [LARGE SCALE GENOMIC DNA]</scope>
    <source>
        <strain evidence="7 8">LEGN</strain>
    </source>
</reference>
<dbReference type="RefSeq" id="WP_035891116.1">
    <property type="nucleotide sequence ID" value="NZ_JNCF01000071.1"/>
</dbReference>
<sequence>MVELANKIIRISSMNKLYQYFSLLRVSHWSKAVFVMLGFFYTPVPGYLFPSLIAAFSFCLISSAVYIYNDIQDKVEDSLHPYKCSRPIASEQIAIFDAIVIMLLLMIIGLTLGWLISKKLVLILTLYLLINLAYNHLLKLIPIFDVGCIALGFMLRVLAGTVGIDLGISAWLIVAATLLSLFIALNKRQLEMQLGLKNSTRKVLRRYKPDFLQKFIIATGIACFITYLFYTVYARDESFFFLLTLPFAAFALWRFAWLANQEKQNDDPVNVFLSDRLSRINLMCFAVLTFMALT</sequence>
<dbReference type="InterPro" id="IPR044878">
    <property type="entry name" value="UbiA_sf"/>
</dbReference>
<accession>A0A0A2SNV9</accession>
<evidence type="ECO:0000256" key="3">
    <source>
        <dbReference type="ARBA" id="ARBA00022692"/>
    </source>
</evidence>
<dbReference type="AlphaFoldDB" id="A0A0A2SNV9"/>
<dbReference type="CDD" id="cd13963">
    <property type="entry name" value="PT_UbiA_2"/>
    <property type="match status" value="1"/>
</dbReference>
<keyword evidence="8" id="KW-1185">Reference proteome</keyword>
<dbReference type="NCBIfam" id="NF008977">
    <property type="entry name" value="PRK12324.1-2"/>
    <property type="match status" value="1"/>
</dbReference>
<feature type="transmembrane region" description="Helical" evidence="6">
    <location>
        <begin position="168"/>
        <end position="185"/>
    </location>
</feature>
<dbReference type="GO" id="GO:0016757">
    <property type="term" value="F:glycosyltransferase activity"/>
    <property type="evidence" value="ECO:0007669"/>
    <property type="project" value="UniProtKB-KW"/>
</dbReference>
<keyword evidence="3 6" id="KW-0812">Transmembrane</keyword>
<feature type="transmembrane region" description="Helical" evidence="6">
    <location>
        <begin position="239"/>
        <end position="257"/>
    </location>
</feature>
<dbReference type="GO" id="GO:0016020">
    <property type="term" value="C:membrane"/>
    <property type="evidence" value="ECO:0007669"/>
    <property type="project" value="UniProtKB-SubCell"/>
</dbReference>
<feature type="transmembrane region" description="Helical" evidence="6">
    <location>
        <begin position="120"/>
        <end position="137"/>
    </location>
</feature>
<dbReference type="STRING" id="1498499.EP47_08335"/>
<keyword evidence="5 6" id="KW-0472">Membrane</keyword>
<evidence type="ECO:0000256" key="2">
    <source>
        <dbReference type="ARBA" id="ARBA00022475"/>
    </source>
</evidence>
<comment type="subcellular location">
    <subcellularLocation>
        <location evidence="1">Membrane</location>
        <topology evidence="1">Multi-pass membrane protein</topology>
    </subcellularLocation>
</comment>
<organism evidence="7 8">
    <name type="scientific">Legionella norrlandica</name>
    <dbReference type="NCBI Taxonomy" id="1498499"/>
    <lineage>
        <taxon>Bacteria</taxon>
        <taxon>Pseudomonadati</taxon>
        <taxon>Pseudomonadota</taxon>
        <taxon>Gammaproteobacteria</taxon>
        <taxon>Legionellales</taxon>
        <taxon>Legionellaceae</taxon>
        <taxon>Legionella</taxon>
    </lineage>
</organism>
<dbReference type="Proteomes" id="UP000054422">
    <property type="component" value="Unassembled WGS sequence"/>
</dbReference>
<evidence type="ECO:0000256" key="5">
    <source>
        <dbReference type="ARBA" id="ARBA00023136"/>
    </source>
</evidence>
<dbReference type="EMBL" id="JNCF01000071">
    <property type="protein sequence ID" value="KGP62412.1"/>
    <property type="molecule type" value="Genomic_DNA"/>
</dbReference>
<dbReference type="InterPro" id="IPR000537">
    <property type="entry name" value="UbiA_prenyltransferase"/>
</dbReference>
<feature type="transmembrane region" description="Helical" evidence="6">
    <location>
        <begin position="144"/>
        <end position="162"/>
    </location>
</feature>
<gene>
    <name evidence="7" type="ORF">EP47_08335</name>
</gene>
<name>A0A0A2SNV9_9GAMM</name>
<proteinExistence type="predicted"/>
<evidence type="ECO:0000256" key="1">
    <source>
        <dbReference type="ARBA" id="ARBA00004141"/>
    </source>
</evidence>
<protein>
    <submittedName>
        <fullName evidence="7">Phosphoribose diphosphate:decaprenyl-phosphate phosphoribosyltransferase</fullName>
    </submittedName>
</protein>
<evidence type="ECO:0000256" key="6">
    <source>
        <dbReference type="SAM" id="Phobius"/>
    </source>
</evidence>
<keyword evidence="4 6" id="KW-1133">Transmembrane helix</keyword>
<feature type="transmembrane region" description="Helical" evidence="6">
    <location>
        <begin position="20"/>
        <end position="41"/>
    </location>
</feature>